<evidence type="ECO:0000313" key="3">
    <source>
        <dbReference type="Proteomes" id="UP000823388"/>
    </source>
</evidence>
<sequence length="112" mass="11718">MAVAGVQEELPLQVPRREGPSAGFLALLGASVVVFSVAVVNPPVHAGFGLAGLLLWLLGVARLLLFGQIARRQRPVSPAALAAATARLAADKLKHLFFHRQAPTPERAATPA</sequence>
<name>A0A8T0V118_PANVG</name>
<protein>
    <submittedName>
        <fullName evidence="2">Uncharacterized protein</fullName>
    </submittedName>
</protein>
<comment type="caution">
    <text evidence="2">The sequence shown here is derived from an EMBL/GenBank/DDBJ whole genome shotgun (WGS) entry which is preliminary data.</text>
</comment>
<evidence type="ECO:0000256" key="1">
    <source>
        <dbReference type="SAM" id="Phobius"/>
    </source>
</evidence>
<keyword evidence="3" id="KW-1185">Reference proteome</keyword>
<feature type="transmembrane region" description="Helical" evidence="1">
    <location>
        <begin position="21"/>
        <end position="40"/>
    </location>
</feature>
<keyword evidence="1" id="KW-0812">Transmembrane</keyword>
<proteinExistence type="predicted"/>
<feature type="transmembrane region" description="Helical" evidence="1">
    <location>
        <begin position="46"/>
        <end position="65"/>
    </location>
</feature>
<accession>A0A8T0V118</accession>
<organism evidence="2 3">
    <name type="scientific">Panicum virgatum</name>
    <name type="common">Blackwell switchgrass</name>
    <dbReference type="NCBI Taxonomy" id="38727"/>
    <lineage>
        <taxon>Eukaryota</taxon>
        <taxon>Viridiplantae</taxon>
        <taxon>Streptophyta</taxon>
        <taxon>Embryophyta</taxon>
        <taxon>Tracheophyta</taxon>
        <taxon>Spermatophyta</taxon>
        <taxon>Magnoliopsida</taxon>
        <taxon>Liliopsida</taxon>
        <taxon>Poales</taxon>
        <taxon>Poaceae</taxon>
        <taxon>PACMAD clade</taxon>
        <taxon>Panicoideae</taxon>
        <taxon>Panicodae</taxon>
        <taxon>Paniceae</taxon>
        <taxon>Panicinae</taxon>
        <taxon>Panicum</taxon>
        <taxon>Panicum sect. Hiantes</taxon>
    </lineage>
</organism>
<reference evidence="2 3" key="1">
    <citation type="submission" date="2020-05" db="EMBL/GenBank/DDBJ databases">
        <title>WGS assembly of Panicum virgatum.</title>
        <authorList>
            <person name="Lovell J.T."/>
            <person name="Jenkins J."/>
            <person name="Shu S."/>
            <person name="Juenger T.E."/>
            <person name="Schmutz J."/>
        </authorList>
    </citation>
    <scope>NUCLEOTIDE SEQUENCE [LARGE SCALE GENOMIC DNA]</scope>
    <source>
        <strain evidence="3">cv. AP13</strain>
    </source>
</reference>
<dbReference type="Proteomes" id="UP000823388">
    <property type="component" value="Chromosome 3K"/>
</dbReference>
<dbReference type="EMBL" id="CM029041">
    <property type="protein sequence ID" value="KAG2625939.1"/>
    <property type="molecule type" value="Genomic_DNA"/>
</dbReference>
<evidence type="ECO:0000313" key="2">
    <source>
        <dbReference type="EMBL" id="KAG2625939.1"/>
    </source>
</evidence>
<gene>
    <name evidence="2" type="ORF">PVAP13_3KG288500</name>
</gene>
<dbReference type="AlphaFoldDB" id="A0A8T0V118"/>
<keyword evidence="1" id="KW-1133">Transmembrane helix</keyword>
<keyword evidence="1" id="KW-0472">Membrane</keyword>